<proteinExistence type="predicted"/>
<name>A0ABN3FMX9_9ACTN</name>
<reference evidence="1 2" key="1">
    <citation type="journal article" date="2019" name="Int. J. Syst. Evol. Microbiol.">
        <title>The Global Catalogue of Microorganisms (GCM) 10K type strain sequencing project: providing services to taxonomists for standard genome sequencing and annotation.</title>
        <authorList>
            <consortium name="The Broad Institute Genomics Platform"/>
            <consortium name="The Broad Institute Genome Sequencing Center for Infectious Disease"/>
            <person name="Wu L."/>
            <person name="Ma J."/>
        </authorList>
    </citation>
    <scope>NUCLEOTIDE SEQUENCE [LARGE SCALE GENOMIC DNA]</scope>
    <source>
        <strain evidence="1 2">JCM 4316</strain>
    </source>
</reference>
<dbReference type="EMBL" id="BAAASD010000005">
    <property type="protein sequence ID" value="GAA2333313.1"/>
    <property type="molecule type" value="Genomic_DNA"/>
</dbReference>
<comment type="caution">
    <text evidence="1">The sequence shown here is derived from an EMBL/GenBank/DDBJ whole genome shotgun (WGS) entry which is preliminary data.</text>
</comment>
<evidence type="ECO:0000313" key="2">
    <source>
        <dbReference type="Proteomes" id="UP001500253"/>
    </source>
</evidence>
<evidence type="ECO:0000313" key="1">
    <source>
        <dbReference type="EMBL" id="GAA2333313.1"/>
    </source>
</evidence>
<gene>
    <name evidence="1" type="ORF">GCM10010246_16080</name>
</gene>
<sequence length="517" mass="56370">MRGISVARRVKNCAPPVNGGKSYGPENAGASTWLEAAGGMRVVSAIPENLFKYSDACTRGAEQFQSWVRTVLAPAMSAFDRNAAIPCSGLDAAVAKQIAAAFYTDRDVRTVGQAFLEADGPTARKPGTPVGAPEKAVESAFQRLQRQYALRALQGAHQAQMNAGANLAKRLMNARPAEVNDIVKLLAPHANDPYFNAGFYNNLDKRHIETAMTLGGIPALVQAYSSGLLDRKVHDSVARIVSVPAPDFRGAVSLDDHYMSDAQKTEFLRSIGANPMAARNFLAWWPPDVAPPSGPAHLSYELWFAGYLPYPSVAPHGVAPDGRRYSREELAVLSWIELHKDIILREARKWDIDPRGIIAAISWEALKNVHNRRRPIAVNIPPTVPKFGLHSVGPGKVHLLSSLITDLEGGKYGNYVPATGLDERKQILASSEGSIKYIAAIMAAYSKVTDDSGHRPIRKDPVMLTQVFHGGGVQENPGKWREHLNSVPKDYQYAPGNDMAVWARQNMRFLDDALAAD</sequence>
<keyword evidence="2" id="KW-1185">Reference proteome</keyword>
<accession>A0ABN3FMX9</accession>
<protein>
    <submittedName>
        <fullName evidence="1">Uncharacterized protein</fullName>
    </submittedName>
</protein>
<dbReference type="Proteomes" id="UP001500253">
    <property type="component" value="Unassembled WGS sequence"/>
</dbReference>
<organism evidence="1 2">
    <name type="scientific">Streptomyces cuspidosporus</name>
    <dbReference type="NCBI Taxonomy" id="66882"/>
    <lineage>
        <taxon>Bacteria</taxon>
        <taxon>Bacillati</taxon>
        <taxon>Actinomycetota</taxon>
        <taxon>Actinomycetes</taxon>
        <taxon>Kitasatosporales</taxon>
        <taxon>Streptomycetaceae</taxon>
        <taxon>Streptomyces</taxon>
    </lineage>
</organism>